<gene>
    <name evidence="1" type="ORF">BDN71DRAFT_1457163</name>
</gene>
<proteinExistence type="predicted"/>
<reference evidence="1" key="1">
    <citation type="submission" date="2020-11" db="EMBL/GenBank/DDBJ databases">
        <authorList>
            <consortium name="DOE Joint Genome Institute"/>
            <person name="Ahrendt S."/>
            <person name="Riley R."/>
            <person name="Andreopoulos W."/>
            <person name="Labutti K."/>
            <person name="Pangilinan J."/>
            <person name="Ruiz-Duenas F.J."/>
            <person name="Barrasa J.M."/>
            <person name="Sanchez-Garcia M."/>
            <person name="Camarero S."/>
            <person name="Miyauchi S."/>
            <person name="Serrano A."/>
            <person name="Linde D."/>
            <person name="Babiker R."/>
            <person name="Drula E."/>
            <person name="Ayuso-Fernandez I."/>
            <person name="Pacheco R."/>
            <person name="Padilla G."/>
            <person name="Ferreira P."/>
            <person name="Barriuso J."/>
            <person name="Kellner H."/>
            <person name="Castanera R."/>
            <person name="Alfaro M."/>
            <person name="Ramirez L."/>
            <person name="Pisabarro A.G."/>
            <person name="Kuo A."/>
            <person name="Tritt A."/>
            <person name="Lipzen A."/>
            <person name="He G."/>
            <person name="Yan M."/>
            <person name="Ng V."/>
            <person name="Cullen D."/>
            <person name="Martin F."/>
            <person name="Rosso M.-N."/>
            <person name="Henrissat B."/>
            <person name="Hibbett D."/>
            <person name="Martinez A.T."/>
            <person name="Grigoriev I.V."/>
        </authorList>
    </citation>
    <scope>NUCLEOTIDE SEQUENCE</scope>
    <source>
        <strain evidence="1">ATCC 90797</strain>
    </source>
</reference>
<dbReference type="Proteomes" id="UP000807025">
    <property type="component" value="Unassembled WGS sequence"/>
</dbReference>
<accession>A0A9P6D2E2</accession>
<dbReference type="AlphaFoldDB" id="A0A9P6D2E2"/>
<name>A0A9P6D2E2_PLEER</name>
<evidence type="ECO:0000313" key="1">
    <source>
        <dbReference type="EMBL" id="KAF9488482.1"/>
    </source>
</evidence>
<keyword evidence="2" id="KW-1185">Reference proteome</keyword>
<dbReference type="EMBL" id="MU154712">
    <property type="protein sequence ID" value="KAF9488482.1"/>
    <property type="molecule type" value="Genomic_DNA"/>
</dbReference>
<comment type="caution">
    <text evidence="1">The sequence shown here is derived from an EMBL/GenBank/DDBJ whole genome shotgun (WGS) entry which is preliminary data.</text>
</comment>
<protein>
    <submittedName>
        <fullName evidence="1">Uncharacterized protein</fullName>
    </submittedName>
</protein>
<sequence length="57" mass="6358">MKFTPSESWMDYKLPGVSASLVKELKAMAYVQHYLTNHYPAKHPCITPGTTSNTAQS</sequence>
<evidence type="ECO:0000313" key="2">
    <source>
        <dbReference type="Proteomes" id="UP000807025"/>
    </source>
</evidence>
<organism evidence="1 2">
    <name type="scientific">Pleurotus eryngii</name>
    <name type="common">Boletus of the steppes</name>
    <dbReference type="NCBI Taxonomy" id="5323"/>
    <lineage>
        <taxon>Eukaryota</taxon>
        <taxon>Fungi</taxon>
        <taxon>Dikarya</taxon>
        <taxon>Basidiomycota</taxon>
        <taxon>Agaricomycotina</taxon>
        <taxon>Agaricomycetes</taxon>
        <taxon>Agaricomycetidae</taxon>
        <taxon>Agaricales</taxon>
        <taxon>Pleurotineae</taxon>
        <taxon>Pleurotaceae</taxon>
        <taxon>Pleurotus</taxon>
    </lineage>
</organism>